<dbReference type="Gene3D" id="3.40.50.300">
    <property type="entry name" value="P-loop containing nucleotide triphosphate hydrolases"/>
    <property type="match status" value="1"/>
</dbReference>
<gene>
    <name evidence="1" type="ORF">UFOVP1655_117</name>
</gene>
<evidence type="ECO:0000313" key="1">
    <source>
        <dbReference type="EMBL" id="CAB4222502.1"/>
    </source>
</evidence>
<protein>
    <submittedName>
        <fullName evidence="1">AAA domain containing protein</fullName>
    </submittedName>
</protein>
<accession>A0A6J5T406</accession>
<reference evidence="1" key="1">
    <citation type="submission" date="2020-05" db="EMBL/GenBank/DDBJ databases">
        <authorList>
            <person name="Chiriac C."/>
            <person name="Salcher M."/>
            <person name="Ghai R."/>
            <person name="Kavagutti S V."/>
        </authorList>
    </citation>
    <scope>NUCLEOTIDE SEQUENCE</scope>
</reference>
<dbReference type="SUPFAM" id="SSF52540">
    <property type="entry name" value="P-loop containing nucleoside triphosphate hydrolases"/>
    <property type="match status" value="1"/>
</dbReference>
<proteinExistence type="predicted"/>
<organism evidence="1">
    <name type="scientific">uncultured Caudovirales phage</name>
    <dbReference type="NCBI Taxonomy" id="2100421"/>
    <lineage>
        <taxon>Viruses</taxon>
        <taxon>Duplodnaviria</taxon>
        <taxon>Heunggongvirae</taxon>
        <taxon>Uroviricota</taxon>
        <taxon>Caudoviricetes</taxon>
        <taxon>Peduoviridae</taxon>
        <taxon>Maltschvirus</taxon>
        <taxon>Maltschvirus maltsch</taxon>
    </lineage>
</organism>
<name>A0A6J5T406_9CAUD</name>
<dbReference type="EMBL" id="LR797523">
    <property type="protein sequence ID" value="CAB4222502.1"/>
    <property type="molecule type" value="Genomic_DNA"/>
</dbReference>
<sequence length="267" mass="30447">MNEIRVKRAYNKRIVEPEIIQPSNYNINERFQFVDQMIMMLADGDQASVVLTGPGGLGKSHTVIHSLMSAGYEDISNLDDIDMSDYPEVKAFKKVSGYMTPKGLYRELYENRTSVLVFDDIDSILQNEVSINLLKAALDSYSTRIISYKADIKDTDLPKSFEFTGRVVFISNLSSNKIDQAIISRSLSVDLSMTNKEKIDRMKFLLNQDKFMPEYNTEYKNDALTLIESVMNQVKELSLRTLIQVTKIRASNPDGNWENLSKYVMCG</sequence>
<dbReference type="InterPro" id="IPR027417">
    <property type="entry name" value="P-loop_NTPase"/>
</dbReference>